<dbReference type="SUPFAM" id="SSF51206">
    <property type="entry name" value="cAMP-binding domain-like"/>
    <property type="match status" value="1"/>
</dbReference>
<dbReference type="Pfam" id="PF00027">
    <property type="entry name" value="cNMP_binding"/>
    <property type="match status" value="1"/>
</dbReference>
<dbReference type="Gene3D" id="2.60.120.10">
    <property type="entry name" value="Jelly Rolls"/>
    <property type="match status" value="1"/>
</dbReference>
<gene>
    <name evidence="2" type="ORF">CLV99_1694</name>
</gene>
<sequence>MAKDLFQHINQFVKVEEEEFIEMIPYFEQEVFHKKDLVMHLGEHHPKEYFVVTGCLHMYFVDPQGIEHTVQFGLPKWWIADYLALQKKQPTEFYIQAVENTQLYSITTTKREKLLATFPKMESYFRTVYQIAYGAYQTRMKYILSYSKEDIYLQFKDAFPDFVNSVPQYLIASYLGLSAEYVSKLRRKITS</sequence>
<evidence type="ECO:0000259" key="1">
    <source>
        <dbReference type="PROSITE" id="PS50042"/>
    </source>
</evidence>
<dbReference type="CDD" id="cd00038">
    <property type="entry name" value="CAP_ED"/>
    <property type="match status" value="1"/>
</dbReference>
<dbReference type="RefSeq" id="WP_133583974.1">
    <property type="nucleotide sequence ID" value="NZ_SNYV01000011.1"/>
</dbReference>
<dbReference type="InterPro" id="IPR018490">
    <property type="entry name" value="cNMP-bd_dom_sf"/>
</dbReference>
<dbReference type="InterPro" id="IPR000595">
    <property type="entry name" value="cNMP-bd_dom"/>
</dbReference>
<dbReference type="AlphaFoldDB" id="A0A4R6WMH6"/>
<dbReference type="OrthoDB" id="1092431at2"/>
<feature type="domain" description="Cyclic nucleotide-binding" evidence="1">
    <location>
        <begin position="11"/>
        <end position="115"/>
    </location>
</feature>
<name>A0A4R6WMH6_9SPHI</name>
<keyword evidence="3" id="KW-1185">Reference proteome</keyword>
<dbReference type="InterPro" id="IPR014710">
    <property type="entry name" value="RmlC-like_jellyroll"/>
</dbReference>
<accession>A0A4R6WMH6</accession>
<dbReference type="PROSITE" id="PS50042">
    <property type="entry name" value="CNMP_BINDING_3"/>
    <property type="match status" value="1"/>
</dbReference>
<evidence type="ECO:0000313" key="3">
    <source>
        <dbReference type="Proteomes" id="UP000295292"/>
    </source>
</evidence>
<dbReference type="EMBL" id="SNYV01000011">
    <property type="protein sequence ID" value="TDQ80237.1"/>
    <property type="molecule type" value="Genomic_DNA"/>
</dbReference>
<organism evidence="2 3">
    <name type="scientific">Sphingobacterium yanglingense</name>
    <dbReference type="NCBI Taxonomy" id="1437280"/>
    <lineage>
        <taxon>Bacteria</taxon>
        <taxon>Pseudomonadati</taxon>
        <taxon>Bacteroidota</taxon>
        <taxon>Sphingobacteriia</taxon>
        <taxon>Sphingobacteriales</taxon>
        <taxon>Sphingobacteriaceae</taxon>
        <taxon>Sphingobacterium</taxon>
    </lineage>
</organism>
<dbReference type="Proteomes" id="UP000295292">
    <property type="component" value="Unassembled WGS sequence"/>
</dbReference>
<proteinExistence type="predicted"/>
<evidence type="ECO:0000313" key="2">
    <source>
        <dbReference type="EMBL" id="TDQ80237.1"/>
    </source>
</evidence>
<comment type="caution">
    <text evidence="2">The sequence shown here is derived from an EMBL/GenBank/DDBJ whole genome shotgun (WGS) entry which is preliminary data.</text>
</comment>
<reference evidence="2 3" key="1">
    <citation type="submission" date="2019-03" db="EMBL/GenBank/DDBJ databases">
        <title>Genomic Encyclopedia of Archaeal and Bacterial Type Strains, Phase II (KMG-II): from individual species to whole genera.</title>
        <authorList>
            <person name="Goeker M."/>
        </authorList>
    </citation>
    <scope>NUCLEOTIDE SEQUENCE [LARGE SCALE GENOMIC DNA]</scope>
    <source>
        <strain evidence="2 3">DSM 28353</strain>
    </source>
</reference>
<protein>
    <submittedName>
        <fullName evidence="2">CRP-like cAMP-binding protein</fullName>
    </submittedName>
</protein>